<comment type="similarity">
    <text evidence="2">Belongs to the NAD(P)-dependent epimerase/dehydratase family. Dihydroflavonol-4-reductase subfamily.</text>
</comment>
<keyword evidence="1" id="KW-0560">Oxidoreductase</keyword>
<dbReference type="EMBL" id="CP086716">
    <property type="protein sequence ID" value="WOO80322.1"/>
    <property type="molecule type" value="Genomic_DNA"/>
</dbReference>
<dbReference type="AlphaFoldDB" id="A0AAF1BHI7"/>
<dbReference type="PANTHER" id="PTHR10366">
    <property type="entry name" value="NAD DEPENDENT EPIMERASE/DEHYDRATASE"/>
    <property type="match status" value="1"/>
</dbReference>
<protein>
    <submittedName>
        <fullName evidence="4">Ketoreductase azaE</fullName>
    </submittedName>
</protein>
<accession>A0AAF1BHI7</accession>
<dbReference type="PANTHER" id="PTHR10366:SF564">
    <property type="entry name" value="STEROL-4-ALPHA-CARBOXYLATE 3-DEHYDROGENASE, DECARBOXYLATING"/>
    <property type="match status" value="1"/>
</dbReference>
<dbReference type="Proteomes" id="UP000827549">
    <property type="component" value="Chromosome 3"/>
</dbReference>
<dbReference type="Pfam" id="PF01370">
    <property type="entry name" value="Epimerase"/>
    <property type="match status" value="1"/>
</dbReference>
<proteinExistence type="inferred from homology"/>
<evidence type="ECO:0000313" key="5">
    <source>
        <dbReference type="Proteomes" id="UP000827549"/>
    </source>
</evidence>
<dbReference type="InterPro" id="IPR001509">
    <property type="entry name" value="Epimerase_deHydtase"/>
</dbReference>
<evidence type="ECO:0000313" key="4">
    <source>
        <dbReference type="EMBL" id="WOO80322.1"/>
    </source>
</evidence>
<gene>
    <name evidence="4" type="primary">azaE_0</name>
    <name evidence="4" type="ORF">LOC62_03G003838</name>
</gene>
<dbReference type="GeneID" id="87807079"/>
<keyword evidence="5" id="KW-1185">Reference proteome</keyword>
<reference evidence="4" key="1">
    <citation type="submission" date="2023-10" db="EMBL/GenBank/DDBJ databases">
        <authorList>
            <person name="Noh H."/>
        </authorList>
    </citation>
    <scope>NUCLEOTIDE SEQUENCE</scope>
    <source>
        <strain evidence="4">DUCC4014</strain>
    </source>
</reference>
<feature type="domain" description="NAD-dependent epimerase/dehydratase" evidence="3">
    <location>
        <begin position="10"/>
        <end position="264"/>
    </location>
</feature>
<dbReference type="Gene3D" id="3.40.50.720">
    <property type="entry name" value="NAD(P)-binding Rossmann-like Domain"/>
    <property type="match status" value="1"/>
</dbReference>
<evidence type="ECO:0000256" key="2">
    <source>
        <dbReference type="ARBA" id="ARBA00023445"/>
    </source>
</evidence>
<dbReference type="SUPFAM" id="SSF51735">
    <property type="entry name" value="NAD(P)-binding Rossmann-fold domains"/>
    <property type="match status" value="1"/>
</dbReference>
<dbReference type="RefSeq" id="XP_062626354.1">
    <property type="nucleotide sequence ID" value="XM_062770370.1"/>
</dbReference>
<dbReference type="InterPro" id="IPR050425">
    <property type="entry name" value="NAD(P)_dehydrat-like"/>
</dbReference>
<sequence>MPIAAPGSLVLVTGASGFAGGYIVKALLEAGYKVRVTARSEAKVEHVRQLFPSHAASIEGAVVADIIEPAAFDAAVVGINAVVHAASPVILTHTGDPDDIVLPAVRGVTNLLDSLARHNPNIERFVQISSVAAIAFSTPDGPRVFDESYWNDESVRLVRANGAAASGGLKYQASKTLSERALWDYIEDKKPAFDAVSILPSLILGPPTQYNTTEEVTGSPRLILPYVKPGKTAAELVSAPYNSVDVRDVALASVRALTTPEAAGQRFILSATPFFGNDVAVVAAAAFPDIKGYTAGNPDKAVREKLDAEAVRYDGSKAERVLGFKYVAKDETIRNTLEALQPKLVAAAA</sequence>
<evidence type="ECO:0000259" key="3">
    <source>
        <dbReference type="Pfam" id="PF01370"/>
    </source>
</evidence>
<dbReference type="GO" id="GO:0016616">
    <property type="term" value="F:oxidoreductase activity, acting on the CH-OH group of donors, NAD or NADP as acceptor"/>
    <property type="evidence" value="ECO:0007669"/>
    <property type="project" value="TreeGrafter"/>
</dbReference>
<evidence type="ECO:0000256" key="1">
    <source>
        <dbReference type="ARBA" id="ARBA00023002"/>
    </source>
</evidence>
<organism evidence="4 5">
    <name type="scientific">Vanrija pseudolonga</name>
    <dbReference type="NCBI Taxonomy" id="143232"/>
    <lineage>
        <taxon>Eukaryota</taxon>
        <taxon>Fungi</taxon>
        <taxon>Dikarya</taxon>
        <taxon>Basidiomycota</taxon>
        <taxon>Agaricomycotina</taxon>
        <taxon>Tremellomycetes</taxon>
        <taxon>Trichosporonales</taxon>
        <taxon>Trichosporonaceae</taxon>
        <taxon>Vanrija</taxon>
    </lineage>
</organism>
<name>A0AAF1BHI7_9TREE</name>
<dbReference type="InterPro" id="IPR036291">
    <property type="entry name" value="NAD(P)-bd_dom_sf"/>
</dbReference>